<feature type="domain" description="Ribbon-helix-helix protein CopG" evidence="1">
    <location>
        <begin position="3"/>
        <end position="42"/>
    </location>
</feature>
<dbReference type="InterPro" id="IPR002145">
    <property type="entry name" value="CopG"/>
</dbReference>
<evidence type="ECO:0000313" key="2">
    <source>
        <dbReference type="EMBL" id="OGY17209.1"/>
    </source>
</evidence>
<dbReference type="SUPFAM" id="SSF47598">
    <property type="entry name" value="Ribbon-helix-helix"/>
    <property type="match status" value="1"/>
</dbReference>
<proteinExistence type="predicted"/>
<dbReference type="InterPro" id="IPR013321">
    <property type="entry name" value="Arc_rbn_hlx_hlx"/>
</dbReference>
<reference evidence="2 3" key="1">
    <citation type="journal article" date="2016" name="Nat. Commun.">
        <title>Thousands of microbial genomes shed light on interconnected biogeochemical processes in an aquifer system.</title>
        <authorList>
            <person name="Anantharaman K."/>
            <person name="Brown C.T."/>
            <person name="Hug L.A."/>
            <person name="Sharon I."/>
            <person name="Castelle C.J."/>
            <person name="Probst A.J."/>
            <person name="Thomas B.C."/>
            <person name="Singh A."/>
            <person name="Wilkins M.J."/>
            <person name="Karaoz U."/>
            <person name="Brodie E.L."/>
            <person name="Williams K.H."/>
            <person name="Hubbard S.S."/>
            <person name="Banfield J.F."/>
        </authorList>
    </citation>
    <scope>NUCLEOTIDE SEQUENCE [LARGE SCALE GENOMIC DNA]</scope>
</reference>
<comment type="caution">
    <text evidence="2">The sequence shown here is derived from an EMBL/GenBank/DDBJ whole genome shotgun (WGS) entry which is preliminary data.</text>
</comment>
<accession>A0A1G1VP82</accession>
<gene>
    <name evidence="2" type="ORF">A2785_04300</name>
</gene>
<dbReference type="Proteomes" id="UP000179069">
    <property type="component" value="Unassembled WGS sequence"/>
</dbReference>
<evidence type="ECO:0000259" key="1">
    <source>
        <dbReference type="Pfam" id="PF01402"/>
    </source>
</evidence>
<dbReference type="AlphaFoldDB" id="A0A1G1VP82"/>
<dbReference type="CDD" id="cd22231">
    <property type="entry name" value="RHH_NikR_HicB-like"/>
    <property type="match status" value="1"/>
</dbReference>
<sequence length="74" mass="8543">MIKTLNISLPQALIQEIDLLARRQASSRSELIRDSLRAYIVRAKMLEKTFAIGNETAKKYGLKTEGDVYRFLER</sequence>
<dbReference type="EMBL" id="MHCI01000005">
    <property type="protein sequence ID" value="OGY17209.1"/>
    <property type="molecule type" value="Genomic_DNA"/>
</dbReference>
<dbReference type="Gene3D" id="1.10.1220.10">
    <property type="entry name" value="Met repressor-like"/>
    <property type="match status" value="1"/>
</dbReference>
<name>A0A1G1VP82_9BACT</name>
<dbReference type="GO" id="GO:0006355">
    <property type="term" value="P:regulation of DNA-templated transcription"/>
    <property type="evidence" value="ECO:0007669"/>
    <property type="project" value="InterPro"/>
</dbReference>
<evidence type="ECO:0000313" key="3">
    <source>
        <dbReference type="Proteomes" id="UP000179069"/>
    </source>
</evidence>
<dbReference type="Pfam" id="PF01402">
    <property type="entry name" value="RHH_1"/>
    <property type="match status" value="1"/>
</dbReference>
<protein>
    <recommendedName>
        <fullName evidence="1">Ribbon-helix-helix protein CopG domain-containing protein</fullName>
    </recommendedName>
</protein>
<dbReference type="InterPro" id="IPR010985">
    <property type="entry name" value="Ribbon_hlx_hlx"/>
</dbReference>
<organism evidence="2 3">
    <name type="scientific">Candidatus Chisholmbacteria bacterium RIFCSPHIGHO2_01_FULL_49_18</name>
    <dbReference type="NCBI Taxonomy" id="1797590"/>
    <lineage>
        <taxon>Bacteria</taxon>
        <taxon>Candidatus Chisholmiibacteriota</taxon>
    </lineage>
</organism>